<keyword evidence="4" id="KW-0804">Transcription</keyword>
<keyword evidence="3" id="KW-0238">DNA-binding</keyword>
<dbReference type="PANTHER" id="PTHR30537:SF5">
    <property type="entry name" value="HTH-TYPE TRANSCRIPTIONAL ACTIVATOR TTDR-RELATED"/>
    <property type="match status" value="1"/>
</dbReference>
<name>A0A158G6G4_9BURK</name>
<dbReference type="FunFam" id="1.10.10.10:FF:000001">
    <property type="entry name" value="LysR family transcriptional regulator"/>
    <property type="match status" value="1"/>
</dbReference>
<dbReference type="Proteomes" id="UP000054683">
    <property type="component" value="Unassembled WGS sequence"/>
</dbReference>
<accession>A0A158G6G4</accession>
<evidence type="ECO:0000313" key="6">
    <source>
        <dbReference type="EMBL" id="SAL27451.1"/>
    </source>
</evidence>
<evidence type="ECO:0000256" key="2">
    <source>
        <dbReference type="ARBA" id="ARBA00023015"/>
    </source>
</evidence>
<dbReference type="Pfam" id="PF03466">
    <property type="entry name" value="LysR_substrate"/>
    <property type="match status" value="1"/>
</dbReference>
<feature type="domain" description="HTH lysR-type" evidence="5">
    <location>
        <begin position="1"/>
        <end position="58"/>
    </location>
</feature>
<dbReference type="GO" id="GO:0003677">
    <property type="term" value="F:DNA binding"/>
    <property type="evidence" value="ECO:0007669"/>
    <property type="project" value="UniProtKB-KW"/>
</dbReference>
<dbReference type="PANTHER" id="PTHR30537">
    <property type="entry name" value="HTH-TYPE TRANSCRIPTIONAL REGULATOR"/>
    <property type="match status" value="1"/>
</dbReference>
<dbReference type="OrthoDB" id="8928056at2"/>
<proteinExistence type="inferred from homology"/>
<protein>
    <submittedName>
        <fullName evidence="6">LysR family transcriptional regulator</fullName>
    </submittedName>
</protein>
<dbReference type="Pfam" id="PF00126">
    <property type="entry name" value="HTH_1"/>
    <property type="match status" value="1"/>
</dbReference>
<evidence type="ECO:0000256" key="1">
    <source>
        <dbReference type="ARBA" id="ARBA00009437"/>
    </source>
</evidence>
<dbReference type="InterPro" id="IPR036388">
    <property type="entry name" value="WH-like_DNA-bd_sf"/>
</dbReference>
<dbReference type="SUPFAM" id="SSF46785">
    <property type="entry name" value="Winged helix' DNA-binding domain"/>
    <property type="match status" value="1"/>
</dbReference>
<dbReference type="InterPro" id="IPR005119">
    <property type="entry name" value="LysR_subst-bd"/>
</dbReference>
<dbReference type="CDD" id="cd08422">
    <property type="entry name" value="PBP2_CrgA_like"/>
    <property type="match status" value="1"/>
</dbReference>
<dbReference type="RefSeq" id="WP_063977780.1">
    <property type="nucleotide sequence ID" value="NZ_FCOK02000010.1"/>
</dbReference>
<dbReference type="InterPro" id="IPR058163">
    <property type="entry name" value="LysR-type_TF_proteobact-type"/>
</dbReference>
<dbReference type="EMBL" id="FCOK02000010">
    <property type="protein sequence ID" value="SAL27451.1"/>
    <property type="molecule type" value="Genomic_DNA"/>
</dbReference>
<organism evidence="6 7">
    <name type="scientific">Caballeronia udeis</name>
    <dbReference type="NCBI Taxonomy" id="1232866"/>
    <lineage>
        <taxon>Bacteria</taxon>
        <taxon>Pseudomonadati</taxon>
        <taxon>Pseudomonadota</taxon>
        <taxon>Betaproteobacteria</taxon>
        <taxon>Burkholderiales</taxon>
        <taxon>Burkholderiaceae</taxon>
        <taxon>Caballeronia</taxon>
    </lineage>
</organism>
<dbReference type="PROSITE" id="PS50931">
    <property type="entry name" value="HTH_LYSR"/>
    <property type="match status" value="1"/>
</dbReference>
<dbReference type="SUPFAM" id="SSF53850">
    <property type="entry name" value="Periplasmic binding protein-like II"/>
    <property type="match status" value="1"/>
</dbReference>
<evidence type="ECO:0000256" key="3">
    <source>
        <dbReference type="ARBA" id="ARBA00023125"/>
    </source>
</evidence>
<keyword evidence="2" id="KW-0805">Transcription regulation</keyword>
<evidence type="ECO:0000259" key="5">
    <source>
        <dbReference type="PROSITE" id="PS50931"/>
    </source>
</evidence>
<evidence type="ECO:0000256" key="4">
    <source>
        <dbReference type="ARBA" id="ARBA00023163"/>
    </source>
</evidence>
<sequence length="335" mass="36719">MDTEHLKIFVEVVQQGSFASAARKFDIDPSAATRAVTSLEKDLGLRLLERTTRQLVLTEAGKVYHENACKILQELQQAADEARDLAGSPAGVVRVTTSVTYGHAVILKLLPALRVAYPALEIDLLLTDSIVDLLAERVDVAVRLRQDSDTSLIGTRLAKIRYHVCASPEYLKQHGSPHTPAELAERDCLRCSLRGYRTQWRFRDSAGAIEAVNVDGWLVVSNSLALHRAALDGLGPTLLADWLVRDDLASGRLVDMFPHHDATPTDFDNSVWLLYTSRLYVPKRVRAFVDFIKQQVGAVPSGQDALPGLAALPVDSAALQSAMLRDAQSATYSLV</sequence>
<dbReference type="Gene3D" id="1.10.10.10">
    <property type="entry name" value="Winged helix-like DNA-binding domain superfamily/Winged helix DNA-binding domain"/>
    <property type="match status" value="1"/>
</dbReference>
<dbReference type="InterPro" id="IPR000847">
    <property type="entry name" value="LysR_HTH_N"/>
</dbReference>
<dbReference type="Gene3D" id="3.40.190.290">
    <property type="match status" value="1"/>
</dbReference>
<evidence type="ECO:0000313" key="7">
    <source>
        <dbReference type="Proteomes" id="UP000054683"/>
    </source>
</evidence>
<gene>
    <name evidence="6" type="ORF">AWB69_02107</name>
</gene>
<comment type="similarity">
    <text evidence="1">Belongs to the LysR transcriptional regulatory family.</text>
</comment>
<dbReference type="AlphaFoldDB" id="A0A158G6G4"/>
<dbReference type="GO" id="GO:0003700">
    <property type="term" value="F:DNA-binding transcription factor activity"/>
    <property type="evidence" value="ECO:0007669"/>
    <property type="project" value="InterPro"/>
</dbReference>
<reference evidence="6 7" key="1">
    <citation type="submission" date="2016-01" db="EMBL/GenBank/DDBJ databases">
        <authorList>
            <person name="Oliw E.H."/>
        </authorList>
    </citation>
    <scope>NUCLEOTIDE SEQUENCE [LARGE SCALE GENOMIC DNA]</scope>
    <source>
        <strain evidence="6">LMG 27134</strain>
    </source>
</reference>
<dbReference type="InterPro" id="IPR036390">
    <property type="entry name" value="WH_DNA-bd_sf"/>
</dbReference>